<evidence type="ECO:0000259" key="3">
    <source>
        <dbReference type="PROSITE" id="PS50977"/>
    </source>
</evidence>
<dbReference type="RefSeq" id="WP_378100025.1">
    <property type="nucleotide sequence ID" value="NZ_JBHSEP010000018.1"/>
</dbReference>
<reference evidence="5" key="1">
    <citation type="journal article" date="2019" name="Int. J. Syst. Evol. Microbiol.">
        <title>The Global Catalogue of Microorganisms (GCM) 10K type strain sequencing project: providing services to taxonomists for standard genome sequencing and annotation.</title>
        <authorList>
            <consortium name="The Broad Institute Genomics Platform"/>
            <consortium name="The Broad Institute Genome Sequencing Center for Infectious Disease"/>
            <person name="Wu L."/>
            <person name="Ma J."/>
        </authorList>
    </citation>
    <scope>NUCLEOTIDE SEQUENCE [LARGE SCALE GENOMIC DNA]</scope>
    <source>
        <strain evidence="5">CCUG 49571</strain>
    </source>
</reference>
<gene>
    <name evidence="4" type="ORF">ACFO3S_20850</name>
</gene>
<dbReference type="PANTHER" id="PTHR43479:SF22">
    <property type="entry name" value="TRANSCRIPTIONAL REGULATOR, TETR FAMILY"/>
    <property type="match status" value="1"/>
</dbReference>
<dbReference type="Gene3D" id="1.10.10.60">
    <property type="entry name" value="Homeodomain-like"/>
    <property type="match status" value="1"/>
</dbReference>
<evidence type="ECO:0000313" key="4">
    <source>
        <dbReference type="EMBL" id="MFC4600705.1"/>
    </source>
</evidence>
<dbReference type="Gene3D" id="1.10.357.10">
    <property type="entry name" value="Tetracycline Repressor, domain 2"/>
    <property type="match status" value="1"/>
</dbReference>
<evidence type="ECO:0000313" key="5">
    <source>
        <dbReference type="Proteomes" id="UP001596028"/>
    </source>
</evidence>
<keyword evidence="5" id="KW-1185">Reference proteome</keyword>
<dbReference type="PROSITE" id="PS50977">
    <property type="entry name" value="HTH_TETR_2"/>
    <property type="match status" value="1"/>
</dbReference>
<dbReference type="Proteomes" id="UP001596028">
    <property type="component" value="Unassembled WGS sequence"/>
</dbReference>
<dbReference type="InterPro" id="IPR050624">
    <property type="entry name" value="HTH-type_Tx_Regulator"/>
</dbReference>
<feature type="domain" description="HTH tetR-type" evidence="3">
    <location>
        <begin position="2"/>
        <end position="62"/>
    </location>
</feature>
<evidence type="ECO:0000256" key="2">
    <source>
        <dbReference type="PROSITE-ProRule" id="PRU00335"/>
    </source>
</evidence>
<dbReference type="Pfam" id="PF00440">
    <property type="entry name" value="TetR_N"/>
    <property type="match status" value="1"/>
</dbReference>
<sequence length="300" mass="34100">MQDKKKLILEAAIRCFARKGFNATSIQEIVDELGMAKGSIYFYFKSKDDLLVSVLEYYGEMLFAEMGELPEEAVLPPREKLVLQTERQYRFIHEHLDFMKMLIQEPLTGLKPQIQKMMGYLRARLQLWNVSHLRAIYGDQAGDYLADGAAILSGIGAQYFEMLLFEGRVFDERKLSRFLIRRLDDIMNGLFRSGEAPILPPPDLPRLRSLAGMTEGVVTEELRLLQAVESRIAESAAGRPEDVQRDLIDALTLLKEFVEKPAAGHRLLVRGMLALLKEHAPDDLSESIRQLDSLLNESMA</sequence>
<name>A0ABV9FFH8_9BACL</name>
<dbReference type="SUPFAM" id="SSF46689">
    <property type="entry name" value="Homeodomain-like"/>
    <property type="match status" value="1"/>
</dbReference>
<organism evidence="4 5">
    <name type="scientific">Cohnella hongkongensis</name>
    <dbReference type="NCBI Taxonomy" id="178337"/>
    <lineage>
        <taxon>Bacteria</taxon>
        <taxon>Bacillati</taxon>
        <taxon>Bacillota</taxon>
        <taxon>Bacilli</taxon>
        <taxon>Bacillales</taxon>
        <taxon>Paenibacillaceae</taxon>
        <taxon>Cohnella</taxon>
    </lineage>
</organism>
<keyword evidence="1 2" id="KW-0238">DNA-binding</keyword>
<feature type="DNA-binding region" description="H-T-H motif" evidence="2">
    <location>
        <begin position="25"/>
        <end position="44"/>
    </location>
</feature>
<evidence type="ECO:0000256" key="1">
    <source>
        <dbReference type="ARBA" id="ARBA00023125"/>
    </source>
</evidence>
<dbReference type="InterPro" id="IPR009057">
    <property type="entry name" value="Homeodomain-like_sf"/>
</dbReference>
<proteinExistence type="predicted"/>
<protein>
    <submittedName>
        <fullName evidence="4">TetR/AcrR family transcriptional regulator</fullName>
    </submittedName>
</protein>
<accession>A0ABV9FFH8</accession>
<comment type="caution">
    <text evidence="4">The sequence shown here is derived from an EMBL/GenBank/DDBJ whole genome shotgun (WGS) entry which is preliminary data.</text>
</comment>
<dbReference type="EMBL" id="JBHSEP010000018">
    <property type="protein sequence ID" value="MFC4600705.1"/>
    <property type="molecule type" value="Genomic_DNA"/>
</dbReference>
<dbReference type="InterPro" id="IPR001647">
    <property type="entry name" value="HTH_TetR"/>
</dbReference>
<dbReference type="PRINTS" id="PR00455">
    <property type="entry name" value="HTHTETR"/>
</dbReference>
<dbReference type="PANTHER" id="PTHR43479">
    <property type="entry name" value="ACREF/ENVCD OPERON REPRESSOR-RELATED"/>
    <property type="match status" value="1"/>
</dbReference>